<proteinExistence type="predicted"/>
<organism evidence="1 2">
    <name type="scientific">Halosquirtibacter laminarini</name>
    <dbReference type="NCBI Taxonomy" id="3374600"/>
    <lineage>
        <taxon>Bacteria</taxon>
        <taxon>Pseudomonadati</taxon>
        <taxon>Bacteroidota</taxon>
        <taxon>Bacteroidia</taxon>
        <taxon>Marinilabiliales</taxon>
        <taxon>Prolixibacteraceae</taxon>
        <taxon>Halosquirtibacter</taxon>
    </lineage>
</organism>
<accession>A0AC61NNQ8</accession>
<name>A0AC61NNQ8_9BACT</name>
<dbReference type="Proteomes" id="UP000826212">
    <property type="component" value="Chromosome"/>
</dbReference>
<reference evidence="1" key="1">
    <citation type="submission" date="2021-08" db="EMBL/GenBank/DDBJ databases">
        <title>Novel anaerobic bacterium isolated from sea squirt in East Sea, Republic of Korea.</title>
        <authorList>
            <person name="Nguyen T.H."/>
            <person name="Li Z."/>
            <person name="Lee Y.-J."/>
            <person name="Ko J."/>
            <person name="Kim S.-G."/>
        </authorList>
    </citation>
    <scope>NUCLEOTIDE SEQUENCE</scope>
    <source>
        <strain evidence="1">KCTC 25031</strain>
    </source>
</reference>
<gene>
    <name evidence="1" type="ORF">K4L44_01325</name>
</gene>
<keyword evidence="2" id="KW-1185">Reference proteome</keyword>
<dbReference type="EMBL" id="CP081303">
    <property type="protein sequence ID" value="QZE14540.1"/>
    <property type="molecule type" value="Genomic_DNA"/>
</dbReference>
<protein>
    <submittedName>
        <fullName evidence="1">Acyl-CoA carboxylase subunit beta</fullName>
    </submittedName>
</protein>
<evidence type="ECO:0000313" key="2">
    <source>
        <dbReference type="Proteomes" id="UP000826212"/>
    </source>
</evidence>
<sequence length="515" mass="56799">MKDNRIHYKRFNERDQRFNERFDDAYFERQHAKGKLTAIERIDILLDEDSFVEIDAFALPLDYKGDNPKALGDGVICGYGKINQRDVLVYAQDFNYQGGSLGTIHAEKIQKVQDLGLRMGHPVIGLIDSGGARIQEGIASLAGYAGIFMNNVKSSGVIPQISVILGPAAGGAVYSPALTDFIFMTRKTAYMFVTGPNVVKEVLNEDTTSEKLGGADVHSTKSGVADFIYDDEEHTLLGVRKLLSYLPSNNVEHPPVAKNANILPDGMENISKIIPDDSNKPYDVIEIINRLVDKGSFFETAEGYAQSIVTGLARLNNQVIGIVANQPKHLAGTLDIDSSRKAARFVRFCDAFHIPILVLEDVPGFLPGIEQEHAAIIKHGAKLLFAFAEASVPKITVILRKAYGGAYIVMNSNKMGGDFNFAWPTAEIAVMGPEGAVKILNRREIEASDDPEALRRSLILKYKEEVANPYIADQKGYIDEVILPESTREKLIKAFSLLENKFEEKSSKKHGNIPL</sequence>
<evidence type="ECO:0000313" key="1">
    <source>
        <dbReference type="EMBL" id="QZE14540.1"/>
    </source>
</evidence>